<reference evidence="1" key="1">
    <citation type="journal article" date="2014" name="Front. Microbiol.">
        <title>High frequency of phylogenetically diverse reductive dehalogenase-homologous genes in deep subseafloor sedimentary metagenomes.</title>
        <authorList>
            <person name="Kawai M."/>
            <person name="Futagami T."/>
            <person name="Toyoda A."/>
            <person name="Takaki Y."/>
            <person name="Nishi S."/>
            <person name="Hori S."/>
            <person name="Arai W."/>
            <person name="Tsubouchi T."/>
            <person name="Morono Y."/>
            <person name="Uchiyama I."/>
            <person name="Ito T."/>
            <person name="Fujiyama A."/>
            <person name="Inagaki F."/>
            <person name="Takami H."/>
        </authorList>
    </citation>
    <scope>NUCLEOTIDE SEQUENCE</scope>
    <source>
        <strain evidence="1">Expedition CK06-06</strain>
    </source>
</reference>
<accession>X0XGI8</accession>
<sequence length="212" mass="24583">MSSIKVIALEGIHGVGKTTLMEKFKNLEKINDYTIILLDESFVKSPDTRLHPQKIVPEFIWAGNWFSRLLRFCHPYFDGKTGKYNGKIVVIADRSPYSACVYPRDVSGILLQPVIDSMVMQLRKDGVDVKIYYISDGKSKVMDRIKKRLEDPKESLRKKFTEDNEEWFNKVLKLYNVVKESCKWETKTKDFKGGDEQYLKVLINKITTTTSN</sequence>
<proteinExistence type="predicted"/>
<evidence type="ECO:0000313" key="1">
    <source>
        <dbReference type="EMBL" id="GAG34502.1"/>
    </source>
</evidence>
<evidence type="ECO:0008006" key="2">
    <source>
        <dbReference type="Google" id="ProtNLM"/>
    </source>
</evidence>
<name>X0XGI8_9ZZZZ</name>
<dbReference type="AlphaFoldDB" id="X0XGI8"/>
<dbReference type="Gene3D" id="3.40.50.300">
    <property type="entry name" value="P-loop containing nucleotide triphosphate hydrolases"/>
    <property type="match status" value="2"/>
</dbReference>
<dbReference type="EMBL" id="BARS01040322">
    <property type="protein sequence ID" value="GAG34502.1"/>
    <property type="molecule type" value="Genomic_DNA"/>
</dbReference>
<dbReference type="SUPFAM" id="SSF52540">
    <property type="entry name" value="P-loop containing nucleoside triphosphate hydrolases"/>
    <property type="match status" value="1"/>
</dbReference>
<gene>
    <name evidence="1" type="ORF">S01H1_61491</name>
</gene>
<dbReference type="InterPro" id="IPR027417">
    <property type="entry name" value="P-loop_NTPase"/>
</dbReference>
<comment type="caution">
    <text evidence="1">The sequence shown here is derived from an EMBL/GenBank/DDBJ whole genome shotgun (WGS) entry which is preliminary data.</text>
</comment>
<protein>
    <recommendedName>
        <fullName evidence="2">Thymidylate kinase-like domain-containing protein</fullName>
    </recommendedName>
</protein>
<organism evidence="1">
    <name type="scientific">marine sediment metagenome</name>
    <dbReference type="NCBI Taxonomy" id="412755"/>
    <lineage>
        <taxon>unclassified sequences</taxon>
        <taxon>metagenomes</taxon>
        <taxon>ecological metagenomes</taxon>
    </lineage>
</organism>